<dbReference type="GO" id="GO:0043709">
    <property type="term" value="P:cell adhesion involved in single-species biofilm formation"/>
    <property type="evidence" value="ECO:0007669"/>
    <property type="project" value="TreeGrafter"/>
</dbReference>
<dbReference type="EC" id="2.7.7.65" evidence="2"/>
<dbReference type="PROSITE" id="PS50887">
    <property type="entry name" value="GGDEF"/>
    <property type="match status" value="1"/>
</dbReference>
<dbReference type="NCBIfam" id="TIGR00254">
    <property type="entry name" value="GGDEF"/>
    <property type="match status" value="1"/>
</dbReference>
<comment type="caution">
    <text evidence="2">The sequence shown here is derived from an EMBL/GenBank/DDBJ whole genome shotgun (WGS) entry which is preliminary data.</text>
</comment>
<dbReference type="SUPFAM" id="SSF55073">
    <property type="entry name" value="Nucleotide cyclase"/>
    <property type="match status" value="1"/>
</dbReference>
<dbReference type="GO" id="GO:0052621">
    <property type="term" value="F:diguanylate cyclase activity"/>
    <property type="evidence" value="ECO:0007669"/>
    <property type="project" value="UniProtKB-EC"/>
</dbReference>
<keyword evidence="2" id="KW-0808">Transferase</keyword>
<name>A0A1J5SUS8_9ZZZZ</name>
<keyword evidence="2" id="KW-0548">Nucleotidyltransferase</keyword>
<dbReference type="PANTHER" id="PTHR45138:SF9">
    <property type="entry name" value="DIGUANYLATE CYCLASE DGCM-RELATED"/>
    <property type="match status" value="1"/>
</dbReference>
<dbReference type="InterPro" id="IPR050469">
    <property type="entry name" value="Diguanylate_Cyclase"/>
</dbReference>
<organism evidence="2">
    <name type="scientific">mine drainage metagenome</name>
    <dbReference type="NCBI Taxonomy" id="410659"/>
    <lineage>
        <taxon>unclassified sequences</taxon>
        <taxon>metagenomes</taxon>
        <taxon>ecological metagenomes</taxon>
    </lineage>
</organism>
<dbReference type="GO" id="GO:0005886">
    <property type="term" value="C:plasma membrane"/>
    <property type="evidence" value="ECO:0007669"/>
    <property type="project" value="TreeGrafter"/>
</dbReference>
<dbReference type="AlphaFoldDB" id="A0A1J5SUS8"/>
<dbReference type="Gene3D" id="3.30.70.270">
    <property type="match status" value="1"/>
</dbReference>
<protein>
    <submittedName>
        <fullName evidence="2">Putative diguanylate cyclase AdrA</fullName>
        <ecNumber evidence="2">2.7.7.65</ecNumber>
    </submittedName>
</protein>
<evidence type="ECO:0000259" key="1">
    <source>
        <dbReference type="PROSITE" id="PS50887"/>
    </source>
</evidence>
<gene>
    <name evidence="2" type="primary">adrA_1</name>
    <name evidence="2" type="ORF">GALL_60050</name>
</gene>
<dbReference type="Pfam" id="PF00990">
    <property type="entry name" value="GGDEF"/>
    <property type="match status" value="1"/>
</dbReference>
<dbReference type="InterPro" id="IPR000160">
    <property type="entry name" value="GGDEF_dom"/>
</dbReference>
<reference evidence="2" key="1">
    <citation type="submission" date="2016-10" db="EMBL/GenBank/DDBJ databases">
        <title>Sequence of Gallionella enrichment culture.</title>
        <authorList>
            <person name="Poehlein A."/>
            <person name="Muehling M."/>
            <person name="Daniel R."/>
        </authorList>
    </citation>
    <scope>NUCLEOTIDE SEQUENCE</scope>
</reference>
<dbReference type="EMBL" id="MLJW01000017">
    <property type="protein sequence ID" value="OIR12306.1"/>
    <property type="molecule type" value="Genomic_DNA"/>
</dbReference>
<dbReference type="FunFam" id="3.30.70.270:FF:000001">
    <property type="entry name" value="Diguanylate cyclase domain protein"/>
    <property type="match status" value="1"/>
</dbReference>
<dbReference type="InterPro" id="IPR043128">
    <property type="entry name" value="Rev_trsase/Diguanyl_cyclase"/>
</dbReference>
<dbReference type="PANTHER" id="PTHR45138">
    <property type="entry name" value="REGULATORY COMPONENTS OF SENSORY TRANSDUCTION SYSTEM"/>
    <property type="match status" value="1"/>
</dbReference>
<evidence type="ECO:0000313" key="2">
    <source>
        <dbReference type="EMBL" id="OIR12306.1"/>
    </source>
</evidence>
<accession>A0A1J5SUS8</accession>
<dbReference type="GO" id="GO:1902201">
    <property type="term" value="P:negative regulation of bacterial-type flagellum-dependent cell motility"/>
    <property type="evidence" value="ECO:0007669"/>
    <property type="project" value="TreeGrafter"/>
</dbReference>
<feature type="domain" description="GGDEF" evidence="1">
    <location>
        <begin position="208"/>
        <end position="337"/>
    </location>
</feature>
<dbReference type="SMART" id="SM00267">
    <property type="entry name" value="GGDEF"/>
    <property type="match status" value="1"/>
</dbReference>
<proteinExistence type="predicted"/>
<dbReference type="CDD" id="cd01949">
    <property type="entry name" value="GGDEF"/>
    <property type="match status" value="1"/>
</dbReference>
<dbReference type="InterPro" id="IPR029787">
    <property type="entry name" value="Nucleotide_cyclase"/>
</dbReference>
<sequence>MSNPRTDSGLPSVLKKLGAMTAIRDTYLVEQSLLRTLGPLLGVLETSFYRLDDNGGIARALYHSRKVEQKEGVKRIIDNIEEVAVGQEVTDTERNLFESVRLLGKSCSRKVGSDLHICYPIYGNSELVGYFLFQRDREVTPVEDAIVHGVLEVFTNYFDLLDTSQRDQLTGLLNRYSLEINLDRLWNLLSARLHESIEENTKRINTPDTYWLGVLDIDHFKNINDTYGHVIGDEILIMVTRLLQSSLRQSDLLYRYGGEEFIAIIAANDLDSAIQAFERARVKIEQFQFPQVGHITISGGFSNADPGVLPQEVINRADSSLYAAKDAGRNRIFHYGTLVKQGVLKETPSGSIDLF</sequence>